<comment type="similarity">
    <text evidence="3">Belongs to the ustYa family.</text>
</comment>
<evidence type="ECO:0000313" key="5">
    <source>
        <dbReference type="Proteomes" id="UP000799764"/>
    </source>
</evidence>
<dbReference type="PANTHER" id="PTHR33365">
    <property type="entry name" value="YALI0B05434P"/>
    <property type="match status" value="1"/>
</dbReference>
<dbReference type="EMBL" id="MU001512">
    <property type="protein sequence ID" value="KAF2438299.1"/>
    <property type="molecule type" value="Genomic_DNA"/>
</dbReference>
<feature type="non-terminal residue" evidence="4">
    <location>
        <position position="1"/>
    </location>
</feature>
<dbReference type="InterPro" id="IPR021765">
    <property type="entry name" value="UstYa-like"/>
</dbReference>
<dbReference type="GO" id="GO:0016491">
    <property type="term" value="F:oxidoreductase activity"/>
    <property type="evidence" value="ECO:0007669"/>
    <property type="project" value="UniProtKB-KW"/>
</dbReference>
<evidence type="ECO:0000256" key="3">
    <source>
        <dbReference type="ARBA" id="ARBA00035112"/>
    </source>
</evidence>
<evidence type="ECO:0000256" key="1">
    <source>
        <dbReference type="ARBA" id="ARBA00004685"/>
    </source>
</evidence>
<proteinExistence type="inferred from homology"/>
<dbReference type="GO" id="GO:0043386">
    <property type="term" value="P:mycotoxin biosynthetic process"/>
    <property type="evidence" value="ECO:0007669"/>
    <property type="project" value="InterPro"/>
</dbReference>
<dbReference type="Proteomes" id="UP000799764">
    <property type="component" value="Unassembled WGS sequence"/>
</dbReference>
<accession>A0A9P4P851</accession>
<evidence type="ECO:0000313" key="4">
    <source>
        <dbReference type="EMBL" id="KAF2438299.1"/>
    </source>
</evidence>
<evidence type="ECO:0000256" key="2">
    <source>
        <dbReference type="ARBA" id="ARBA00023002"/>
    </source>
</evidence>
<keyword evidence="5" id="KW-1185">Reference proteome</keyword>
<reference evidence="4" key="1">
    <citation type="journal article" date="2020" name="Stud. Mycol.">
        <title>101 Dothideomycetes genomes: a test case for predicting lifestyles and emergence of pathogens.</title>
        <authorList>
            <person name="Haridas S."/>
            <person name="Albert R."/>
            <person name="Binder M."/>
            <person name="Bloem J."/>
            <person name="Labutti K."/>
            <person name="Salamov A."/>
            <person name="Andreopoulos B."/>
            <person name="Baker S."/>
            <person name="Barry K."/>
            <person name="Bills G."/>
            <person name="Bluhm B."/>
            <person name="Cannon C."/>
            <person name="Castanera R."/>
            <person name="Culley D."/>
            <person name="Daum C."/>
            <person name="Ezra D."/>
            <person name="Gonzalez J."/>
            <person name="Henrissat B."/>
            <person name="Kuo A."/>
            <person name="Liang C."/>
            <person name="Lipzen A."/>
            <person name="Lutzoni F."/>
            <person name="Magnuson J."/>
            <person name="Mondo S."/>
            <person name="Nolan M."/>
            <person name="Ohm R."/>
            <person name="Pangilinan J."/>
            <person name="Park H.-J."/>
            <person name="Ramirez L."/>
            <person name="Alfaro M."/>
            <person name="Sun H."/>
            <person name="Tritt A."/>
            <person name="Yoshinaga Y."/>
            <person name="Zwiers L.-H."/>
            <person name="Turgeon B."/>
            <person name="Goodwin S."/>
            <person name="Spatafora J."/>
            <person name="Crous P."/>
            <person name="Grigoriev I."/>
        </authorList>
    </citation>
    <scope>NUCLEOTIDE SEQUENCE</scope>
    <source>
        <strain evidence="4">CBS 690.94</strain>
    </source>
</reference>
<protein>
    <submittedName>
        <fullName evidence="4">Uncharacterized protein</fullName>
    </submittedName>
</protein>
<sequence length="146" mass="16560">VPVRIVESTFHYNSTFGASYLDDSYSDSAWDALLPLGRGTVQYPPRSRQFYTISVAHQLHCLWGLRRALSSIKRVSDLPDGNNLQHVKHCLDYLRQSLICAADSTLEPVDPKLKGVTGWGVERSCRSYTDVKTWTEYYRASNLVGF</sequence>
<dbReference type="PANTHER" id="PTHR33365:SF11">
    <property type="entry name" value="TAT PATHWAY SIGNAL SEQUENCE"/>
    <property type="match status" value="1"/>
</dbReference>
<dbReference type="Pfam" id="PF11807">
    <property type="entry name" value="UstYa"/>
    <property type="match status" value="1"/>
</dbReference>
<comment type="pathway">
    <text evidence="1">Mycotoxin biosynthesis.</text>
</comment>
<keyword evidence="2" id="KW-0560">Oxidoreductase</keyword>
<gene>
    <name evidence="4" type="ORF">P171DRAFT_319751</name>
</gene>
<feature type="non-terminal residue" evidence="4">
    <location>
        <position position="146"/>
    </location>
</feature>
<organism evidence="4 5">
    <name type="scientific">Karstenula rhodostoma CBS 690.94</name>
    <dbReference type="NCBI Taxonomy" id="1392251"/>
    <lineage>
        <taxon>Eukaryota</taxon>
        <taxon>Fungi</taxon>
        <taxon>Dikarya</taxon>
        <taxon>Ascomycota</taxon>
        <taxon>Pezizomycotina</taxon>
        <taxon>Dothideomycetes</taxon>
        <taxon>Pleosporomycetidae</taxon>
        <taxon>Pleosporales</taxon>
        <taxon>Massarineae</taxon>
        <taxon>Didymosphaeriaceae</taxon>
        <taxon>Karstenula</taxon>
    </lineage>
</organism>
<dbReference type="OrthoDB" id="3687641at2759"/>
<name>A0A9P4P851_9PLEO</name>
<dbReference type="AlphaFoldDB" id="A0A9P4P851"/>
<comment type="caution">
    <text evidence="4">The sequence shown here is derived from an EMBL/GenBank/DDBJ whole genome shotgun (WGS) entry which is preliminary data.</text>
</comment>